<keyword evidence="7" id="KW-0378">Hydrolase</keyword>
<feature type="transmembrane region" description="Helical" evidence="6">
    <location>
        <begin position="198"/>
        <end position="223"/>
    </location>
</feature>
<dbReference type="GO" id="GO:0005886">
    <property type="term" value="C:plasma membrane"/>
    <property type="evidence" value="ECO:0007669"/>
    <property type="project" value="UniProtKB-SubCell"/>
</dbReference>
<evidence type="ECO:0000256" key="1">
    <source>
        <dbReference type="ARBA" id="ARBA00004651"/>
    </source>
</evidence>
<keyword evidence="2" id="KW-1003">Cell membrane</keyword>
<evidence type="ECO:0000256" key="3">
    <source>
        <dbReference type="ARBA" id="ARBA00022692"/>
    </source>
</evidence>
<dbReference type="Proteomes" id="UP000219669">
    <property type="component" value="Unassembled WGS sequence"/>
</dbReference>
<accession>A0A286E775</accession>
<dbReference type="RefSeq" id="WP_097113796.1">
    <property type="nucleotide sequence ID" value="NZ_CP083931.1"/>
</dbReference>
<dbReference type="EMBL" id="OCNF01000004">
    <property type="protein sequence ID" value="SOD66762.1"/>
    <property type="molecule type" value="Genomic_DNA"/>
</dbReference>
<proteinExistence type="inferred from homology"/>
<dbReference type="GO" id="GO:0006508">
    <property type="term" value="P:proteolysis"/>
    <property type="evidence" value="ECO:0007669"/>
    <property type="project" value="UniProtKB-KW"/>
</dbReference>
<dbReference type="OrthoDB" id="9813298at2"/>
<dbReference type="Pfam" id="PF01027">
    <property type="entry name" value="Bax1-I"/>
    <property type="match status" value="1"/>
</dbReference>
<keyword evidence="5 6" id="KW-0472">Membrane</keyword>
<evidence type="ECO:0000313" key="7">
    <source>
        <dbReference type="EMBL" id="SOD66762.1"/>
    </source>
</evidence>
<feature type="transmembrane region" description="Helical" evidence="6">
    <location>
        <begin position="142"/>
        <end position="161"/>
    </location>
</feature>
<organism evidence="7 8">
    <name type="scientific">Alysiella filiformis DSM 16848</name>
    <dbReference type="NCBI Taxonomy" id="1120981"/>
    <lineage>
        <taxon>Bacteria</taxon>
        <taxon>Pseudomonadati</taxon>
        <taxon>Pseudomonadota</taxon>
        <taxon>Betaproteobacteria</taxon>
        <taxon>Neisseriales</taxon>
        <taxon>Neisseriaceae</taxon>
        <taxon>Alysiella</taxon>
    </lineage>
</organism>
<evidence type="ECO:0000256" key="2">
    <source>
        <dbReference type="ARBA" id="ARBA00022475"/>
    </source>
</evidence>
<feature type="transmembrane region" description="Helical" evidence="6">
    <location>
        <begin position="109"/>
        <end position="130"/>
    </location>
</feature>
<feature type="transmembrane region" description="Helical" evidence="6">
    <location>
        <begin position="50"/>
        <end position="69"/>
    </location>
</feature>
<evidence type="ECO:0000256" key="5">
    <source>
        <dbReference type="ARBA" id="ARBA00023136"/>
    </source>
</evidence>
<feature type="transmembrane region" description="Helical" evidence="6">
    <location>
        <begin position="167"/>
        <end position="186"/>
    </location>
</feature>
<name>A0A286E775_9NEIS</name>
<keyword evidence="7" id="KW-0645">Protease</keyword>
<keyword evidence="8" id="KW-1185">Reference proteome</keyword>
<feature type="transmembrane region" description="Helical" evidence="6">
    <location>
        <begin position="24"/>
        <end position="44"/>
    </location>
</feature>
<keyword evidence="3 6" id="KW-0812">Transmembrane</keyword>
<sequence length="227" mass="24718">MDNMTQYSHSTQVSSQEVVLQKTYSLLAMSFLPCAAGAFVGFAVNPFAMVGNYWVILGIFVAFFYGMNFMIEKNRYNNTGVILLMVFTFGMGIMLTPLLGRAIGYSNGASLIGIAAVMTAAVFFTMAAMARKANINTNAMGKFLATGGIILMIAVVANWFLRMPMLSLTIAGVFVFFSSMVIMWQVRVVIEGGEDSHISAALTIFISIYNLFSSLLQLLMAFAGNDD</sequence>
<evidence type="ECO:0000313" key="8">
    <source>
        <dbReference type="Proteomes" id="UP000219669"/>
    </source>
</evidence>
<protein>
    <submittedName>
        <fullName evidence="7">Modulator of FtsH protease</fullName>
    </submittedName>
</protein>
<comment type="similarity">
    <text evidence="6">Belongs to the BI1 family.</text>
</comment>
<dbReference type="GO" id="GO:0008233">
    <property type="term" value="F:peptidase activity"/>
    <property type="evidence" value="ECO:0007669"/>
    <property type="project" value="UniProtKB-KW"/>
</dbReference>
<reference evidence="7" key="1">
    <citation type="submission" date="2017-09" db="EMBL/GenBank/DDBJ databases">
        <authorList>
            <person name="Ehlers B."/>
            <person name="Leendertz F.H."/>
        </authorList>
    </citation>
    <scope>NUCLEOTIDE SEQUENCE [LARGE SCALE GENOMIC DNA]</scope>
    <source>
        <strain evidence="7">DSM 16848</strain>
    </source>
</reference>
<dbReference type="PANTHER" id="PTHR23291">
    <property type="entry name" value="BAX INHIBITOR-RELATED"/>
    <property type="match status" value="1"/>
</dbReference>
<keyword evidence="4 6" id="KW-1133">Transmembrane helix</keyword>
<dbReference type="PANTHER" id="PTHR23291:SF115">
    <property type="entry name" value="MODULATOR OF FTSH PROTEASE YCCA"/>
    <property type="match status" value="1"/>
</dbReference>
<dbReference type="InterPro" id="IPR006214">
    <property type="entry name" value="Bax_inhibitor_1-related"/>
</dbReference>
<dbReference type="AlphaFoldDB" id="A0A286E775"/>
<comment type="subcellular location">
    <subcellularLocation>
        <location evidence="1">Cell membrane</location>
        <topology evidence="1">Multi-pass membrane protein</topology>
    </subcellularLocation>
</comment>
<evidence type="ECO:0000256" key="4">
    <source>
        <dbReference type="ARBA" id="ARBA00022989"/>
    </source>
</evidence>
<evidence type="ECO:0000256" key="6">
    <source>
        <dbReference type="RuleBase" id="RU004379"/>
    </source>
</evidence>
<feature type="transmembrane region" description="Helical" evidence="6">
    <location>
        <begin position="81"/>
        <end position="103"/>
    </location>
</feature>
<gene>
    <name evidence="7" type="ORF">SAMN02746062_00725</name>
</gene>